<evidence type="ECO:0000313" key="2">
    <source>
        <dbReference type="Proteomes" id="UP000596387"/>
    </source>
</evidence>
<sequence>MTASRALPNLLPELAAVADIQALTALRYVGDRAERIYSSHAEIFAGSDYKQFAEAPTMRRVRDSGAPVVTEGAEALQAGFPDAQSILELGADAIVNLPVRAKDGAVVGQVNLMGRAGTFDTARLRTLQAVADSFSCCFQRADTKKGAPCD</sequence>
<protein>
    <recommendedName>
        <fullName evidence="3">GAF domain-containing protein</fullName>
    </recommendedName>
</protein>
<organism evidence="1 2">
    <name type="scientific">Ponticoccus alexandrii</name>
    <dbReference type="NCBI Taxonomy" id="1943633"/>
    <lineage>
        <taxon>Bacteria</taxon>
        <taxon>Pseudomonadati</taxon>
        <taxon>Pseudomonadota</taxon>
        <taxon>Alphaproteobacteria</taxon>
        <taxon>Rhodobacterales</taxon>
        <taxon>Roseobacteraceae</taxon>
        <taxon>Ponticoccus</taxon>
    </lineage>
</organism>
<evidence type="ECO:0008006" key="3">
    <source>
        <dbReference type="Google" id="ProtNLM"/>
    </source>
</evidence>
<evidence type="ECO:0000313" key="1">
    <source>
        <dbReference type="EMBL" id="QRF67257.1"/>
    </source>
</evidence>
<gene>
    <name evidence="1" type="ORF">GQA70_13635</name>
</gene>
<proteinExistence type="predicted"/>
<accession>A0ABX7FD12</accession>
<dbReference type="SUPFAM" id="SSF55781">
    <property type="entry name" value="GAF domain-like"/>
    <property type="match status" value="1"/>
</dbReference>
<keyword evidence="2" id="KW-1185">Reference proteome</keyword>
<dbReference type="RefSeq" id="WP_023848364.1">
    <property type="nucleotide sequence ID" value="NZ_CP047166.1"/>
</dbReference>
<dbReference type="Proteomes" id="UP000596387">
    <property type="component" value="Chromosome"/>
</dbReference>
<dbReference type="EMBL" id="CP047166">
    <property type="protein sequence ID" value="QRF67257.1"/>
    <property type="molecule type" value="Genomic_DNA"/>
</dbReference>
<name>A0ABX7FD12_9RHOB</name>
<reference evidence="1 2" key="1">
    <citation type="submission" date="2019-12" db="EMBL/GenBank/DDBJ databases">
        <title>Complete Genome Sequence of a Quorum-Sensing Bacterium,Rhodobacteraceae bacterium C31, Isolated from a marine microalgae symbiotic bacteria.</title>
        <authorList>
            <person name="Zhang Y."/>
        </authorList>
    </citation>
    <scope>NUCLEOTIDE SEQUENCE [LARGE SCALE GENOMIC DNA]</scope>
    <source>
        <strain evidence="1 2">C31</strain>
    </source>
</reference>